<proteinExistence type="predicted"/>
<gene>
    <name evidence="6" type="ORF">GCM10010140_45720</name>
</gene>
<evidence type="ECO:0000256" key="1">
    <source>
        <dbReference type="ARBA" id="ARBA00023015"/>
    </source>
</evidence>
<evidence type="ECO:0000259" key="5">
    <source>
        <dbReference type="PROSITE" id="PS50949"/>
    </source>
</evidence>
<feature type="compositionally biased region" description="Low complexity" evidence="4">
    <location>
        <begin position="236"/>
        <end position="263"/>
    </location>
</feature>
<dbReference type="InterPro" id="IPR011711">
    <property type="entry name" value="GntR_C"/>
</dbReference>
<dbReference type="PANTHER" id="PTHR43537:SF44">
    <property type="entry name" value="GNTR FAMILY REGULATORY PROTEIN"/>
    <property type="match status" value="1"/>
</dbReference>
<evidence type="ECO:0000256" key="2">
    <source>
        <dbReference type="ARBA" id="ARBA00023125"/>
    </source>
</evidence>
<dbReference type="Gene3D" id="1.10.10.10">
    <property type="entry name" value="Winged helix-like DNA-binding domain superfamily/Winged helix DNA-binding domain"/>
    <property type="match status" value="1"/>
</dbReference>
<dbReference type="EMBL" id="BMQJ01000011">
    <property type="protein sequence ID" value="GGQ10225.1"/>
    <property type="molecule type" value="Genomic_DNA"/>
</dbReference>
<evidence type="ECO:0000313" key="6">
    <source>
        <dbReference type="EMBL" id="GGQ10225.1"/>
    </source>
</evidence>
<dbReference type="InterPro" id="IPR036388">
    <property type="entry name" value="WH-like_DNA-bd_sf"/>
</dbReference>
<dbReference type="Pfam" id="PF07729">
    <property type="entry name" value="FCD"/>
    <property type="match status" value="1"/>
</dbReference>
<dbReference type="InterPro" id="IPR036390">
    <property type="entry name" value="WH_DNA-bd_sf"/>
</dbReference>
<sequence>MRRYPDRGMHGRVVDGVGLRVVRGELTPGDTLDMDALAVEFDVSRTAIREALKVLAGKGLIDARPKRGTFVRERRAWNLIDPDVLRWQFEAFTDPSMLEKLAEIRAMVEPSAAALAARRRTEGDLAEMEAALADMERADPADESIVDADLRFHRALIAATHNELVEQLAVVIEVGLQARDRYVHGHRVSIKRGYEWHRDVAEAVRDQDAEGARNRMLALLDEATRDVRRLGGGRAAAGTAEGSAVDPAGAAGDPAGDPAPGGA</sequence>
<comment type="caution">
    <text evidence="6">The sequence shown here is derived from an EMBL/GenBank/DDBJ whole genome shotgun (WGS) entry which is preliminary data.</text>
</comment>
<dbReference type="InterPro" id="IPR008920">
    <property type="entry name" value="TF_FadR/GntR_C"/>
</dbReference>
<evidence type="ECO:0000256" key="3">
    <source>
        <dbReference type="ARBA" id="ARBA00023163"/>
    </source>
</evidence>
<keyword evidence="7" id="KW-1185">Reference proteome</keyword>
<feature type="domain" description="HTH gntR-type" evidence="5">
    <location>
        <begin position="7"/>
        <end position="74"/>
    </location>
</feature>
<dbReference type="SUPFAM" id="SSF46785">
    <property type="entry name" value="Winged helix' DNA-binding domain"/>
    <property type="match status" value="1"/>
</dbReference>
<accession>A0ABQ2R2C7</accession>
<keyword evidence="1" id="KW-0805">Transcription regulation</keyword>
<dbReference type="Pfam" id="PF00392">
    <property type="entry name" value="GntR"/>
    <property type="match status" value="1"/>
</dbReference>
<dbReference type="Proteomes" id="UP000611554">
    <property type="component" value="Unassembled WGS sequence"/>
</dbReference>
<keyword evidence="3" id="KW-0804">Transcription</keyword>
<dbReference type="SMART" id="SM00895">
    <property type="entry name" value="FCD"/>
    <property type="match status" value="1"/>
</dbReference>
<name>A0ABQ2R2C7_9ACTN</name>
<protein>
    <submittedName>
        <fullName evidence="6">GntR family transcriptional regulator</fullName>
    </submittedName>
</protein>
<dbReference type="SMART" id="SM00345">
    <property type="entry name" value="HTH_GNTR"/>
    <property type="match status" value="1"/>
</dbReference>
<dbReference type="PROSITE" id="PS50949">
    <property type="entry name" value="HTH_GNTR"/>
    <property type="match status" value="1"/>
</dbReference>
<evidence type="ECO:0000313" key="7">
    <source>
        <dbReference type="Proteomes" id="UP000611554"/>
    </source>
</evidence>
<organism evidence="6 7">
    <name type="scientific">Streptosporangium pseudovulgare</name>
    <dbReference type="NCBI Taxonomy" id="35765"/>
    <lineage>
        <taxon>Bacteria</taxon>
        <taxon>Bacillati</taxon>
        <taxon>Actinomycetota</taxon>
        <taxon>Actinomycetes</taxon>
        <taxon>Streptosporangiales</taxon>
        <taxon>Streptosporangiaceae</taxon>
        <taxon>Streptosporangium</taxon>
    </lineage>
</organism>
<dbReference type="InterPro" id="IPR000524">
    <property type="entry name" value="Tscrpt_reg_HTH_GntR"/>
</dbReference>
<keyword evidence="2" id="KW-0238">DNA-binding</keyword>
<dbReference type="Gene3D" id="1.20.120.530">
    <property type="entry name" value="GntR ligand-binding domain-like"/>
    <property type="match status" value="1"/>
</dbReference>
<dbReference type="RefSeq" id="WP_229811522.1">
    <property type="nucleotide sequence ID" value="NZ_BMQJ01000011.1"/>
</dbReference>
<dbReference type="SUPFAM" id="SSF48008">
    <property type="entry name" value="GntR ligand-binding domain-like"/>
    <property type="match status" value="1"/>
</dbReference>
<dbReference type="CDD" id="cd07377">
    <property type="entry name" value="WHTH_GntR"/>
    <property type="match status" value="1"/>
</dbReference>
<reference evidence="7" key="1">
    <citation type="journal article" date="2019" name="Int. J. Syst. Evol. Microbiol.">
        <title>The Global Catalogue of Microorganisms (GCM) 10K type strain sequencing project: providing services to taxonomists for standard genome sequencing and annotation.</title>
        <authorList>
            <consortium name="The Broad Institute Genomics Platform"/>
            <consortium name="The Broad Institute Genome Sequencing Center for Infectious Disease"/>
            <person name="Wu L."/>
            <person name="Ma J."/>
        </authorList>
    </citation>
    <scope>NUCLEOTIDE SEQUENCE [LARGE SCALE GENOMIC DNA]</scope>
    <source>
        <strain evidence="7">JCM 3115</strain>
    </source>
</reference>
<evidence type="ECO:0000256" key="4">
    <source>
        <dbReference type="SAM" id="MobiDB-lite"/>
    </source>
</evidence>
<dbReference type="PANTHER" id="PTHR43537">
    <property type="entry name" value="TRANSCRIPTIONAL REGULATOR, GNTR FAMILY"/>
    <property type="match status" value="1"/>
</dbReference>
<feature type="region of interest" description="Disordered" evidence="4">
    <location>
        <begin position="232"/>
        <end position="263"/>
    </location>
</feature>